<proteinExistence type="predicted"/>
<sequence length="977" mass="95438">MSAVRHALVFISAAAFSLAAHAQVCPTPAVLVGGTCTVPPGTTITANALNPIALNASATGVMTANGITVNLAAANTLCALAQTAATITFSGSTATTTSVGAAANGQNCMRATGLGSAINATGATINMLPTGTVANMVGVLADTQAAITLANTAVSMSGGNGASDYGLRATTLGTITFMGGSVSTNARGGFGVFADGGTISLPGGTTVTTAGAQIAASSTGSHGLNATGAASTITASAVTVNTSATLGSAAYAEAGGTVSVTGSALSTTGAGNTNFPAAGARAVSGGQLQVTGPGATINATGQFGHGVAVQDAGSAISLTDAAVTVSGNRAYGIHVLNGANLTSLRTSVLNTNGVGVVLDGAGTTATFTDSTIRAVPATGYGVKSTLGATSTFTNGTVRAEGLNAAAFFGSTSAMTVNNVTIQTTGDGNAMGVLADLGGQITVTGGSVTTTGTATDPSTSNARRPHGLAARNPGGVLNVTGTPVITQGDEGMGVVADDGGSATIANLTVTTSGTLALGLFSVVEQAGAQFLASITGNNVVVNTSGLRAYGADSEQNFLVAPSLITLTGSSITTQGERAMGLRAVSAGTVVASSTTVLTQGQNAHGKLARSNPSSVTINAGTTVLANGLNAHGSVAQDGGRVAGTGGTVTATGGAAAALYLYGEIATSIANYNGTNLTNTSGPTIGVGGAGNATLSNLIVQGSGHWLRVARIEDFPLLLLDPPLGGILDLDPEPLPPVVPVSLRLPKGAPVPKVTPGLAGITVTNSTLNGFADTLPGNVSNVSLLGNTLWNMTGNSNLTNTVNNASRIQYSVPAPAFKTLTTVTYAGAAGNIGLNTFLGTDGSPSDTLVIDAGTATGTTLLFIANTTGPGAVTNLNGILVVNAINGATTTAGAFSLGAPVTVNGFTYQLFRGSVDASAPESWFLRNVASSPACFPPPCDPGGVPRVPTLDDSRLAILALALLVLASRRLRVVVTRASRS</sequence>
<reference evidence="4 5" key="1">
    <citation type="submission" date="2020-04" db="EMBL/GenBank/DDBJ databases">
        <title>Usitatibacter rugosus gen. nov., sp. nov. and Usitatibacter palustris sp. nov., novel members of Usitatibacteraceae fam. nov. within the order Nitrosomonadales isolated from soil.</title>
        <authorList>
            <person name="Huber K.J."/>
            <person name="Neumann-Schaal M."/>
            <person name="Geppert A."/>
            <person name="Luckner M."/>
            <person name="Wanner G."/>
            <person name="Overmann J."/>
        </authorList>
    </citation>
    <scope>NUCLEOTIDE SEQUENCE [LARGE SCALE GENOMIC DNA]</scope>
    <source>
        <strain evidence="4 5">0125_3</strain>
    </source>
</reference>
<feature type="signal peptide" evidence="2">
    <location>
        <begin position="1"/>
        <end position="22"/>
    </location>
</feature>
<dbReference type="CDD" id="cd01344">
    <property type="entry name" value="PL2_Passenger_AT"/>
    <property type="match status" value="1"/>
</dbReference>
<protein>
    <recommendedName>
        <fullName evidence="3">Autochaperone domain-containing protein</fullName>
    </recommendedName>
</protein>
<keyword evidence="5" id="KW-1185">Reference proteome</keyword>
<feature type="chain" id="PRO_5027120291" description="Autochaperone domain-containing protein" evidence="2">
    <location>
        <begin position="23"/>
        <end position="977"/>
    </location>
</feature>
<evidence type="ECO:0000259" key="3">
    <source>
        <dbReference type="Pfam" id="PF18883"/>
    </source>
</evidence>
<organism evidence="4 5">
    <name type="scientific">Usitatibacter rugosus</name>
    <dbReference type="NCBI Taxonomy" id="2732067"/>
    <lineage>
        <taxon>Bacteria</taxon>
        <taxon>Pseudomonadati</taxon>
        <taxon>Pseudomonadota</taxon>
        <taxon>Betaproteobacteria</taxon>
        <taxon>Nitrosomonadales</taxon>
        <taxon>Usitatibacteraceae</taxon>
        <taxon>Usitatibacter</taxon>
    </lineage>
</organism>
<accession>A0A6M4GSL6</accession>
<dbReference type="InterPro" id="IPR043990">
    <property type="entry name" value="AC_1"/>
</dbReference>
<dbReference type="InterPro" id="IPR012332">
    <property type="entry name" value="Autotransporter_pectin_lyase_C"/>
</dbReference>
<gene>
    <name evidence="4" type="ORF">DSM104443_01144</name>
</gene>
<evidence type="ECO:0000313" key="5">
    <source>
        <dbReference type="Proteomes" id="UP000501534"/>
    </source>
</evidence>
<feature type="region of interest" description="Disordered" evidence="1">
    <location>
        <begin position="447"/>
        <end position="474"/>
    </location>
</feature>
<dbReference type="SUPFAM" id="SSF51126">
    <property type="entry name" value="Pectin lyase-like"/>
    <property type="match status" value="1"/>
</dbReference>
<dbReference type="EMBL" id="CP053069">
    <property type="protein sequence ID" value="QJR10092.1"/>
    <property type="molecule type" value="Genomic_DNA"/>
</dbReference>
<feature type="domain" description="Autochaperone" evidence="3">
    <location>
        <begin position="794"/>
        <end position="907"/>
    </location>
</feature>
<dbReference type="Pfam" id="PF18883">
    <property type="entry name" value="AC_1"/>
    <property type="match status" value="1"/>
</dbReference>
<keyword evidence="2" id="KW-0732">Signal</keyword>
<dbReference type="AlphaFoldDB" id="A0A6M4GSL6"/>
<dbReference type="Gene3D" id="2.160.20.20">
    <property type="match status" value="3"/>
</dbReference>
<dbReference type="KEGG" id="uru:DSM104443_01144"/>
<dbReference type="RefSeq" id="WP_171090345.1">
    <property type="nucleotide sequence ID" value="NZ_CP053069.1"/>
</dbReference>
<evidence type="ECO:0000256" key="1">
    <source>
        <dbReference type="SAM" id="MobiDB-lite"/>
    </source>
</evidence>
<feature type="compositionally biased region" description="Low complexity" evidence="1">
    <location>
        <begin position="447"/>
        <end position="459"/>
    </location>
</feature>
<dbReference type="Proteomes" id="UP000501534">
    <property type="component" value="Chromosome"/>
</dbReference>
<name>A0A6M4GSL6_9PROT</name>
<evidence type="ECO:0000256" key="2">
    <source>
        <dbReference type="SAM" id="SignalP"/>
    </source>
</evidence>
<dbReference type="InterPro" id="IPR011050">
    <property type="entry name" value="Pectin_lyase_fold/virulence"/>
</dbReference>
<evidence type="ECO:0000313" key="4">
    <source>
        <dbReference type="EMBL" id="QJR10092.1"/>
    </source>
</evidence>